<evidence type="ECO:0000313" key="3">
    <source>
        <dbReference type="Proteomes" id="UP000011083"/>
    </source>
</evidence>
<dbReference type="KEGG" id="acan:ACA1_331100"/>
<evidence type="ECO:0000313" key="2">
    <source>
        <dbReference type="EMBL" id="ELR16097.1"/>
    </source>
</evidence>
<feature type="region of interest" description="Disordered" evidence="1">
    <location>
        <begin position="15"/>
        <end position="36"/>
    </location>
</feature>
<dbReference type="EMBL" id="KB008009">
    <property type="protein sequence ID" value="ELR16097.1"/>
    <property type="molecule type" value="Genomic_DNA"/>
</dbReference>
<organism evidence="2 3">
    <name type="scientific">Acanthamoeba castellanii (strain ATCC 30010 / Neff)</name>
    <dbReference type="NCBI Taxonomy" id="1257118"/>
    <lineage>
        <taxon>Eukaryota</taxon>
        <taxon>Amoebozoa</taxon>
        <taxon>Discosea</taxon>
        <taxon>Longamoebia</taxon>
        <taxon>Centramoebida</taxon>
        <taxon>Acanthamoebidae</taxon>
        <taxon>Acanthamoeba</taxon>
    </lineage>
</organism>
<protein>
    <submittedName>
        <fullName evidence="2">Uncharacterized protein</fullName>
    </submittedName>
</protein>
<keyword evidence="3" id="KW-1185">Reference proteome</keyword>
<dbReference type="GeneID" id="14916771"/>
<evidence type="ECO:0000256" key="1">
    <source>
        <dbReference type="SAM" id="MobiDB-lite"/>
    </source>
</evidence>
<proteinExistence type="predicted"/>
<gene>
    <name evidence="2" type="ORF">ACA1_331100</name>
</gene>
<name>L8GT82_ACACF</name>
<dbReference type="RefSeq" id="XP_004338110.1">
    <property type="nucleotide sequence ID" value="XM_004338062.1"/>
</dbReference>
<accession>L8GT82</accession>
<dbReference type="AlphaFoldDB" id="L8GT82"/>
<dbReference type="VEuPathDB" id="AmoebaDB:ACA1_331100"/>
<sequence>MEGRNTVSAYYEAAAEARTGSGDVPQQGGSRREFEASLASSSLDDLMGSLAHIREASNTYFGELLAAEKERMREQAKKPKA</sequence>
<reference evidence="2 3" key="1">
    <citation type="journal article" date="2013" name="Genome Biol.">
        <title>Genome of Acanthamoeba castellanii highlights extensive lateral gene transfer and early evolution of tyrosine kinase signaling.</title>
        <authorList>
            <person name="Clarke M."/>
            <person name="Lohan A.J."/>
            <person name="Liu B."/>
            <person name="Lagkouvardos I."/>
            <person name="Roy S."/>
            <person name="Zafar N."/>
            <person name="Bertelli C."/>
            <person name="Schilde C."/>
            <person name="Kianianmomeni A."/>
            <person name="Burglin T.R."/>
            <person name="Frech C."/>
            <person name="Turcotte B."/>
            <person name="Kopec K.O."/>
            <person name="Synnott J.M."/>
            <person name="Choo C."/>
            <person name="Paponov I."/>
            <person name="Finkler A."/>
            <person name="Soon Heng Tan C."/>
            <person name="Hutchins A.P."/>
            <person name="Weinmeier T."/>
            <person name="Rattei T."/>
            <person name="Chu J.S."/>
            <person name="Gimenez G."/>
            <person name="Irimia M."/>
            <person name="Rigden D.J."/>
            <person name="Fitzpatrick D.A."/>
            <person name="Lorenzo-Morales J."/>
            <person name="Bateman A."/>
            <person name="Chiu C.H."/>
            <person name="Tang P."/>
            <person name="Hegemann P."/>
            <person name="Fromm H."/>
            <person name="Raoult D."/>
            <person name="Greub G."/>
            <person name="Miranda-Saavedra D."/>
            <person name="Chen N."/>
            <person name="Nash P."/>
            <person name="Ginger M.L."/>
            <person name="Horn M."/>
            <person name="Schaap P."/>
            <person name="Caler L."/>
            <person name="Loftus B."/>
        </authorList>
    </citation>
    <scope>NUCLEOTIDE SEQUENCE [LARGE SCALE GENOMIC DNA]</scope>
    <source>
        <strain evidence="2 3">Neff</strain>
    </source>
</reference>
<dbReference type="Proteomes" id="UP000011083">
    <property type="component" value="Unassembled WGS sequence"/>
</dbReference>